<name>A0A6P2BYK4_9ACTN</name>
<dbReference type="RefSeq" id="WP_145854024.1">
    <property type="nucleotide sequence ID" value="NZ_RPFW01000003.1"/>
</dbReference>
<dbReference type="CDD" id="cd01949">
    <property type="entry name" value="GGDEF"/>
    <property type="match status" value="1"/>
</dbReference>
<evidence type="ECO:0000313" key="5">
    <source>
        <dbReference type="EMBL" id="TVZ04154.1"/>
    </source>
</evidence>
<sequence>MSVLAMLATAGAVVGLLLGARLHSGAVARGYRWLAGAAAFWLAGLIVSQMLTGPLSSQATSLSLADVAPLLGLATAATGIMVLAEEKKRNDTGSVLPGLADGYVMAVALLVIAWVVAFGSEFHHSNERPATFLLDLLHPLADLAVLGALLPVLTAAWRRVVVPYIGLMALAFADSLAVGARFSNGHQGILEQLAVIAVAILFGVAPWVETIAARLDLTPWRPVPGQSRSVDGGFASLLGGRRSPVTSAGAATIIASMCVVIAAFVVIINGLASAPASGLALVIAGGAAVLVVAIRILMLVRENGVAMRMWREASNSLRDLADRTGDMVLICDLDGTIGYVSPLVTGFSYQADELIGRPLSDFVHAEDVAAARAAIAQVVGLADDVAPGTAAAQQDAEAAEQPAGGGRFSCRVRAADGTWRHVECAALLYRLPGEPARLLLSVRDVSDQVALRQQVAHLTFHDGLTGLPNRAYVEERAREALEQSGERVAGVIFLDLDGFTAVNDLVGHGAGDLVLAQAARRLRAVVPAQDTVARWGGDEFAVLMENAATAKDIGELAERLAGIIAGEPFRVAERDLGMTASVGVALADGSTPGVVLRNADVAMARAKDTGGGRVEVYEAHMHADVVRRLDMASDLQRAIAREELQLQYQPIVELATSRVTGAEALIRWRRGDEAVSPRAFLAVAEDSGLIVALGEWVLRKVCQQGAAWRDASWDVGVSVNIALRQLNAPHFPAQVAAALAESGLPPSALTIELSERMLVEDAGLIADRLAELHDLGVKLAIDDFGTGYASLAHLRQLPADIIKIDPSFISGLGQDPVLAMLTKTIVQVGRDLGMQVVAEGIEQPRQLAELREMGCGYGQGFLVARPMAAPGVEALIRTGVGEQVSRTGSAPDVNGTAKPGVPAA</sequence>
<dbReference type="NCBIfam" id="TIGR00229">
    <property type="entry name" value="sensory_box"/>
    <property type="match status" value="1"/>
</dbReference>
<dbReference type="InterPro" id="IPR029787">
    <property type="entry name" value="Nucleotide_cyclase"/>
</dbReference>
<accession>A0A6P2BYK4</accession>
<keyword evidence="2" id="KW-0472">Membrane</keyword>
<dbReference type="NCBIfam" id="TIGR00254">
    <property type="entry name" value="GGDEF"/>
    <property type="match status" value="1"/>
</dbReference>
<feature type="transmembrane region" description="Helical" evidence="2">
    <location>
        <begin position="161"/>
        <end position="182"/>
    </location>
</feature>
<dbReference type="Gene3D" id="3.30.450.20">
    <property type="entry name" value="PAS domain"/>
    <property type="match status" value="1"/>
</dbReference>
<dbReference type="InterPro" id="IPR035965">
    <property type="entry name" value="PAS-like_dom_sf"/>
</dbReference>
<keyword evidence="2" id="KW-1133">Transmembrane helix</keyword>
<dbReference type="CDD" id="cd01948">
    <property type="entry name" value="EAL"/>
    <property type="match status" value="1"/>
</dbReference>
<dbReference type="PROSITE" id="PS50887">
    <property type="entry name" value="GGDEF"/>
    <property type="match status" value="1"/>
</dbReference>
<feature type="transmembrane region" description="Helical" evidence="2">
    <location>
        <begin position="189"/>
        <end position="208"/>
    </location>
</feature>
<dbReference type="InterPro" id="IPR043128">
    <property type="entry name" value="Rev_trsase/Diguanyl_cyclase"/>
</dbReference>
<feature type="transmembrane region" description="Helical" evidence="2">
    <location>
        <begin position="103"/>
        <end position="120"/>
    </location>
</feature>
<dbReference type="SMART" id="SM00267">
    <property type="entry name" value="GGDEF"/>
    <property type="match status" value="1"/>
</dbReference>
<feature type="region of interest" description="Disordered" evidence="1">
    <location>
        <begin position="883"/>
        <end position="904"/>
    </location>
</feature>
<gene>
    <name evidence="5" type="ORF">EAS64_17300</name>
</gene>
<comment type="caution">
    <text evidence="5">The sequence shown here is derived from an EMBL/GenBank/DDBJ whole genome shotgun (WGS) entry which is preliminary data.</text>
</comment>
<dbReference type="OrthoDB" id="23692at2"/>
<evidence type="ECO:0000313" key="6">
    <source>
        <dbReference type="Proteomes" id="UP000460272"/>
    </source>
</evidence>
<feature type="domain" description="GGDEF" evidence="4">
    <location>
        <begin position="487"/>
        <end position="619"/>
    </location>
</feature>
<feature type="transmembrane region" description="Helical" evidence="2">
    <location>
        <begin position="248"/>
        <end position="272"/>
    </location>
</feature>
<dbReference type="InterPro" id="IPR000014">
    <property type="entry name" value="PAS"/>
</dbReference>
<dbReference type="SMART" id="SM00052">
    <property type="entry name" value="EAL"/>
    <property type="match status" value="1"/>
</dbReference>
<dbReference type="Gene3D" id="3.20.20.450">
    <property type="entry name" value="EAL domain"/>
    <property type="match status" value="1"/>
</dbReference>
<feature type="transmembrane region" description="Helical" evidence="2">
    <location>
        <begin position="64"/>
        <end position="83"/>
    </location>
</feature>
<evidence type="ECO:0000259" key="3">
    <source>
        <dbReference type="PROSITE" id="PS50883"/>
    </source>
</evidence>
<dbReference type="InterPro" id="IPR035919">
    <property type="entry name" value="EAL_sf"/>
</dbReference>
<dbReference type="Pfam" id="PF00990">
    <property type="entry name" value="GGDEF"/>
    <property type="match status" value="1"/>
</dbReference>
<evidence type="ECO:0000256" key="2">
    <source>
        <dbReference type="SAM" id="Phobius"/>
    </source>
</evidence>
<feature type="transmembrane region" description="Helical" evidence="2">
    <location>
        <begin position="279"/>
        <end position="300"/>
    </location>
</feature>
<dbReference type="PANTHER" id="PTHR44757:SF2">
    <property type="entry name" value="BIOFILM ARCHITECTURE MAINTENANCE PROTEIN MBAA"/>
    <property type="match status" value="1"/>
</dbReference>
<dbReference type="Pfam" id="PF00563">
    <property type="entry name" value="EAL"/>
    <property type="match status" value="1"/>
</dbReference>
<feature type="transmembrane region" description="Helical" evidence="2">
    <location>
        <begin position="34"/>
        <end position="52"/>
    </location>
</feature>
<feature type="domain" description="EAL" evidence="3">
    <location>
        <begin position="628"/>
        <end position="880"/>
    </location>
</feature>
<dbReference type="SUPFAM" id="SSF55073">
    <property type="entry name" value="Nucleotide cyclase"/>
    <property type="match status" value="1"/>
</dbReference>
<dbReference type="InterPro" id="IPR013656">
    <property type="entry name" value="PAS_4"/>
</dbReference>
<evidence type="ECO:0000256" key="1">
    <source>
        <dbReference type="SAM" id="MobiDB-lite"/>
    </source>
</evidence>
<dbReference type="EMBL" id="RPFW01000003">
    <property type="protein sequence ID" value="TVZ04154.1"/>
    <property type="molecule type" value="Genomic_DNA"/>
</dbReference>
<reference evidence="5 6" key="1">
    <citation type="submission" date="2018-11" db="EMBL/GenBank/DDBJ databases">
        <title>Trebonia kvetii gen.nov., sp.nov., a novel acidophilic actinobacterium, and proposal of the new actinobacterial family Treboniaceae fam. nov.</title>
        <authorList>
            <person name="Rapoport D."/>
            <person name="Sagova-Mareckova M."/>
            <person name="Sedlacek I."/>
            <person name="Provaznik J."/>
            <person name="Kralova S."/>
            <person name="Pavlinic D."/>
            <person name="Benes V."/>
            <person name="Kopecky J."/>
        </authorList>
    </citation>
    <scope>NUCLEOTIDE SEQUENCE [LARGE SCALE GENOMIC DNA]</scope>
    <source>
        <strain evidence="5 6">15Tr583</strain>
    </source>
</reference>
<evidence type="ECO:0000259" key="4">
    <source>
        <dbReference type="PROSITE" id="PS50887"/>
    </source>
</evidence>
<organism evidence="5 6">
    <name type="scientific">Trebonia kvetii</name>
    <dbReference type="NCBI Taxonomy" id="2480626"/>
    <lineage>
        <taxon>Bacteria</taxon>
        <taxon>Bacillati</taxon>
        <taxon>Actinomycetota</taxon>
        <taxon>Actinomycetes</taxon>
        <taxon>Streptosporangiales</taxon>
        <taxon>Treboniaceae</taxon>
        <taxon>Trebonia</taxon>
    </lineage>
</organism>
<dbReference type="InterPro" id="IPR001633">
    <property type="entry name" value="EAL_dom"/>
</dbReference>
<dbReference type="SUPFAM" id="SSF55785">
    <property type="entry name" value="PYP-like sensor domain (PAS domain)"/>
    <property type="match status" value="1"/>
</dbReference>
<dbReference type="AlphaFoldDB" id="A0A6P2BYK4"/>
<dbReference type="PANTHER" id="PTHR44757">
    <property type="entry name" value="DIGUANYLATE CYCLASE DGCP"/>
    <property type="match status" value="1"/>
</dbReference>
<dbReference type="InterPro" id="IPR052155">
    <property type="entry name" value="Biofilm_reg_signaling"/>
</dbReference>
<dbReference type="CDD" id="cd00130">
    <property type="entry name" value="PAS"/>
    <property type="match status" value="1"/>
</dbReference>
<proteinExistence type="predicted"/>
<dbReference type="InterPro" id="IPR000160">
    <property type="entry name" value="GGDEF_dom"/>
</dbReference>
<dbReference type="SMART" id="SM00091">
    <property type="entry name" value="PAS"/>
    <property type="match status" value="1"/>
</dbReference>
<dbReference type="Proteomes" id="UP000460272">
    <property type="component" value="Unassembled WGS sequence"/>
</dbReference>
<dbReference type="Pfam" id="PF08448">
    <property type="entry name" value="PAS_4"/>
    <property type="match status" value="1"/>
</dbReference>
<keyword evidence="6" id="KW-1185">Reference proteome</keyword>
<dbReference type="Gene3D" id="3.30.70.270">
    <property type="match status" value="1"/>
</dbReference>
<keyword evidence="2" id="KW-0812">Transmembrane</keyword>
<dbReference type="PROSITE" id="PS50883">
    <property type="entry name" value="EAL"/>
    <property type="match status" value="1"/>
</dbReference>
<protein>
    <submittedName>
        <fullName evidence="5">EAL domain-containing protein</fullName>
    </submittedName>
</protein>
<dbReference type="SUPFAM" id="SSF141868">
    <property type="entry name" value="EAL domain-like"/>
    <property type="match status" value="1"/>
</dbReference>